<dbReference type="EMBL" id="CP096205">
    <property type="protein sequence ID" value="UPQ80678.1"/>
    <property type="molecule type" value="Genomic_DNA"/>
</dbReference>
<evidence type="ECO:0008006" key="3">
    <source>
        <dbReference type="Google" id="ProtNLM"/>
    </source>
</evidence>
<name>A0ABY4KLW7_9FLAO</name>
<dbReference type="Proteomes" id="UP000830583">
    <property type="component" value="Chromosome"/>
</dbReference>
<protein>
    <recommendedName>
        <fullName evidence="3">DUF4292 domain-containing protein</fullName>
    </recommendedName>
</protein>
<dbReference type="PROSITE" id="PS51257">
    <property type="entry name" value="PROKAR_LIPOPROTEIN"/>
    <property type="match status" value="1"/>
</dbReference>
<accession>A0ABY4KLW7</accession>
<organism evidence="1 2">
    <name type="scientific">Flavobacterium azooxidireducens</name>
    <dbReference type="NCBI Taxonomy" id="1871076"/>
    <lineage>
        <taxon>Bacteria</taxon>
        <taxon>Pseudomonadati</taxon>
        <taxon>Bacteroidota</taxon>
        <taxon>Flavobacteriia</taxon>
        <taxon>Flavobacteriales</taxon>
        <taxon>Flavobacteriaceae</taxon>
        <taxon>Flavobacterium</taxon>
    </lineage>
</organism>
<gene>
    <name evidence="1" type="ORF">M0M57_07510</name>
</gene>
<proteinExistence type="predicted"/>
<keyword evidence="2" id="KW-1185">Reference proteome</keyword>
<sequence>MPLFKFSKDFKSYALILFLLALFSCGSAIKTLVGFKNPKVETKESLLSYLSEIKENETTYFLKADKIGDSATVYRNFLFGFNSDLFMFSKNGQKYCYLGTEECSGVQMTSAFKNFEENYAPCTNDSTTTLSSFVNKLVDKNGKPLNSNDLPSAEYYIFQSWNKYSTSSKRLKEDINWLYDLKKNSTIPIEIILVNTDLLEEWGLEKNGELSVKFKKEGKTIDMTFGKLPLKKQHNE</sequence>
<reference evidence="1" key="1">
    <citation type="submission" date="2022-04" db="EMBL/GenBank/DDBJ databases">
        <title>Consumption of N2O by Flavobacterium azooxidireducens sp. nov. isolated from Decomposing Leaf Litter of Phragmites australis (Cav.).</title>
        <authorList>
            <person name="Behrendt U."/>
            <person name="Spanner T."/>
            <person name="Augustin J."/>
            <person name="Horn M.A."/>
            <person name="Kolb S."/>
            <person name="Ulrich A."/>
        </authorList>
    </citation>
    <scope>NUCLEOTIDE SEQUENCE</scope>
    <source>
        <strain evidence="1">IGB 4-14</strain>
    </source>
</reference>
<evidence type="ECO:0000313" key="1">
    <source>
        <dbReference type="EMBL" id="UPQ80678.1"/>
    </source>
</evidence>
<dbReference type="RefSeq" id="WP_248436567.1">
    <property type="nucleotide sequence ID" value="NZ_CP096205.1"/>
</dbReference>
<evidence type="ECO:0000313" key="2">
    <source>
        <dbReference type="Proteomes" id="UP000830583"/>
    </source>
</evidence>